<dbReference type="InterPro" id="IPR029068">
    <property type="entry name" value="Glyas_Bleomycin-R_OHBP_Dase"/>
</dbReference>
<dbReference type="EMBL" id="BAABGP010000004">
    <property type="protein sequence ID" value="GAA4479619.1"/>
    <property type="molecule type" value="Genomic_DNA"/>
</dbReference>
<keyword evidence="3" id="KW-1185">Reference proteome</keyword>
<dbReference type="CDD" id="cd06588">
    <property type="entry name" value="PhnB_like"/>
    <property type="match status" value="2"/>
</dbReference>
<dbReference type="Gene3D" id="3.30.720.100">
    <property type="match status" value="1"/>
</dbReference>
<dbReference type="Pfam" id="PF06983">
    <property type="entry name" value="3-dmu-9_3-mt"/>
    <property type="match status" value="2"/>
</dbReference>
<evidence type="ECO:0000259" key="1">
    <source>
        <dbReference type="Pfam" id="PF06983"/>
    </source>
</evidence>
<dbReference type="Gene3D" id="3.10.180.10">
    <property type="entry name" value="2,3-Dihydroxybiphenyl 1,2-Dioxygenase, domain 1"/>
    <property type="match status" value="1"/>
</dbReference>
<proteinExistence type="predicted"/>
<sequence>MPQRIIPNIWCDRNAEEVGAFYASVFDNTSSRVTGRYPADGLPEFQQEFAGQPVVVDVDLDGFRISLINAGSEFHPTPAISFLVNVDARRFDGDEGAARAWINRTWTSLGEEGLALMDIGEYPYSALYGWIEDKYGVSWQLKLTDPTAETVDEIVPMLMFNGAVQSRAEEAVELYISLLPGSGSRRVVEYPLTQMPDVGGNVRYEEFRLAGQDFAVAASPADYDISFTPGLSLQVDCDGQDEIDRLWDALSAVPAAEQCGWLTDPFGVSWQIVPSNMAELMQRPHAYEHMMQMKKLVIAEF</sequence>
<gene>
    <name evidence="2" type="ORF">GCM10023171_05210</name>
</gene>
<evidence type="ECO:0000313" key="3">
    <source>
        <dbReference type="Proteomes" id="UP001500731"/>
    </source>
</evidence>
<dbReference type="InterPro" id="IPR028973">
    <property type="entry name" value="PhnB-like"/>
</dbReference>
<dbReference type="RefSeq" id="WP_345184061.1">
    <property type="nucleotide sequence ID" value="NZ_BAABGP010000004.1"/>
</dbReference>
<protein>
    <submittedName>
        <fullName evidence="2">VOC family protein</fullName>
    </submittedName>
</protein>
<organism evidence="2 3">
    <name type="scientific">Microbacterium panaciterrae</name>
    <dbReference type="NCBI Taxonomy" id="985759"/>
    <lineage>
        <taxon>Bacteria</taxon>
        <taxon>Bacillati</taxon>
        <taxon>Actinomycetota</taxon>
        <taxon>Actinomycetes</taxon>
        <taxon>Micrococcales</taxon>
        <taxon>Microbacteriaceae</taxon>
        <taxon>Microbacterium</taxon>
    </lineage>
</organism>
<reference evidence="3" key="1">
    <citation type="journal article" date="2019" name="Int. J. Syst. Evol. Microbiol.">
        <title>The Global Catalogue of Microorganisms (GCM) 10K type strain sequencing project: providing services to taxonomists for standard genome sequencing and annotation.</title>
        <authorList>
            <consortium name="The Broad Institute Genomics Platform"/>
            <consortium name="The Broad Institute Genome Sequencing Center for Infectious Disease"/>
            <person name="Wu L."/>
            <person name="Ma J."/>
        </authorList>
    </citation>
    <scope>NUCLEOTIDE SEQUENCE [LARGE SCALE GENOMIC DNA]</scope>
    <source>
        <strain evidence="3">JCM 17839</strain>
    </source>
</reference>
<feature type="domain" description="PhnB-like" evidence="1">
    <location>
        <begin position="3"/>
        <end position="141"/>
    </location>
</feature>
<name>A0ABP8P3I9_9MICO</name>
<dbReference type="PANTHER" id="PTHR33990">
    <property type="entry name" value="PROTEIN YJDN-RELATED"/>
    <property type="match status" value="1"/>
</dbReference>
<feature type="domain" description="PhnB-like" evidence="1">
    <location>
        <begin position="153"/>
        <end position="273"/>
    </location>
</feature>
<dbReference type="SUPFAM" id="SSF54593">
    <property type="entry name" value="Glyoxalase/Bleomycin resistance protein/Dihydroxybiphenyl dioxygenase"/>
    <property type="match status" value="2"/>
</dbReference>
<accession>A0ABP8P3I9</accession>
<evidence type="ECO:0000313" key="2">
    <source>
        <dbReference type="EMBL" id="GAA4479619.1"/>
    </source>
</evidence>
<dbReference type="Gene3D" id="3.30.720.110">
    <property type="match status" value="1"/>
</dbReference>
<dbReference type="Proteomes" id="UP001500731">
    <property type="component" value="Unassembled WGS sequence"/>
</dbReference>
<comment type="caution">
    <text evidence="2">The sequence shown here is derived from an EMBL/GenBank/DDBJ whole genome shotgun (WGS) entry which is preliminary data.</text>
</comment>